<proteinExistence type="predicted"/>
<protein>
    <submittedName>
        <fullName evidence="2">Uncharacterized protein</fullName>
    </submittedName>
</protein>
<evidence type="ECO:0000313" key="2">
    <source>
        <dbReference type="EMBL" id="OGC40379.1"/>
    </source>
</evidence>
<evidence type="ECO:0000256" key="1">
    <source>
        <dbReference type="SAM" id="Phobius"/>
    </source>
</evidence>
<organism evidence="2 3">
    <name type="scientific">candidate division WOR-1 bacterium RIFOXYC2_FULL_46_14</name>
    <dbReference type="NCBI Taxonomy" id="1802587"/>
    <lineage>
        <taxon>Bacteria</taxon>
        <taxon>Bacillati</taxon>
        <taxon>Saganbacteria</taxon>
    </lineage>
</organism>
<dbReference type="EMBL" id="MEUJ01000004">
    <property type="protein sequence ID" value="OGC40379.1"/>
    <property type="molecule type" value="Genomic_DNA"/>
</dbReference>
<keyword evidence="1" id="KW-0812">Transmembrane</keyword>
<sequence>MHTEAPKDKALTTLPENLLKLETAVGKRRSVPPGIRTGVIISLTLLSFYIYIVKMKAKFHIILCFYFVGQFRKFHIILQWSDKIPGVYYESYFRIRQGKKVKTLLLRG</sequence>
<name>A0A1F4U676_UNCSA</name>
<comment type="caution">
    <text evidence="2">The sequence shown here is derived from an EMBL/GenBank/DDBJ whole genome shotgun (WGS) entry which is preliminary data.</text>
</comment>
<dbReference type="Proteomes" id="UP000179242">
    <property type="component" value="Unassembled WGS sequence"/>
</dbReference>
<feature type="transmembrane region" description="Helical" evidence="1">
    <location>
        <begin position="35"/>
        <end position="53"/>
    </location>
</feature>
<accession>A0A1F4U676</accession>
<reference evidence="2 3" key="1">
    <citation type="journal article" date="2016" name="Nat. Commun.">
        <title>Thousands of microbial genomes shed light on interconnected biogeochemical processes in an aquifer system.</title>
        <authorList>
            <person name="Anantharaman K."/>
            <person name="Brown C.T."/>
            <person name="Hug L.A."/>
            <person name="Sharon I."/>
            <person name="Castelle C.J."/>
            <person name="Probst A.J."/>
            <person name="Thomas B.C."/>
            <person name="Singh A."/>
            <person name="Wilkins M.J."/>
            <person name="Karaoz U."/>
            <person name="Brodie E.L."/>
            <person name="Williams K.H."/>
            <person name="Hubbard S.S."/>
            <person name="Banfield J.F."/>
        </authorList>
    </citation>
    <scope>NUCLEOTIDE SEQUENCE [LARGE SCALE GENOMIC DNA]</scope>
</reference>
<gene>
    <name evidence="2" type="ORF">A2438_03830</name>
</gene>
<dbReference type="AlphaFoldDB" id="A0A1F4U676"/>
<evidence type="ECO:0000313" key="3">
    <source>
        <dbReference type="Proteomes" id="UP000179242"/>
    </source>
</evidence>
<keyword evidence="1" id="KW-1133">Transmembrane helix</keyword>
<keyword evidence="1" id="KW-0472">Membrane</keyword>